<proteinExistence type="predicted"/>
<dbReference type="EMBL" id="JAMSHJ010000002">
    <property type="protein sequence ID" value="KAI5438512.1"/>
    <property type="molecule type" value="Genomic_DNA"/>
</dbReference>
<dbReference type="InterPro" id="IPR016197">
    <property type="entry name" value="Chromo-like_dom_sf"/>
</dbReference>
<gene>
    <name evidence="1" type="ORF">KIW84_024305</name>
</gene>
<name>A0A9D4YF93_PEA</name>
<accession>A0A9D4YF93</accession>
<dbReference type="Proteomes" id="UP001058974">
    <property type="component" value="Chromosome 2"/>
</dbReference>
<reference evidence="1 2" key="1">
    <citation type="journal article" date="2022" name="Nat. Genet.">
        <title>Improved pea reference genome and pan-genome highlight genomic features and evolutionary characteristics.</title>
        <authorList>
            <person name="Yang T."/>
            <person name="Liu R."/>
            <person name="Luo Y."/>
            <person name="Hu S."/>
            <person name="Wang D."/>
            <person name="Wang C."/>
            <person name="Pandey M.K."/>
            <person name="Ge S."/>
            <person name="Xu Q."/>
            <person name="Li N."/>
            <person name="Li G."/>
            <person name="Huang Y."/>
            <person name="Saxena R.K."/>
            <person name="Ji Y."/>
            <person name="Li M."/>
            <person name="Yan X."/>
            <person name="He Y."/>
            <person name="Liu Y."/>
            <person name="Wang X."/>
            <person name="Xiang C."/>
            <person name="Varshney R.K."/>
            <person name="Ding H."/>
            <person name="Gao S."/>
            <person name="Zong X."/>
        </authorList>
    </citation>
    <scope>NUCLEOTIDE SEQUENCE [LARGE SCALE GENOMIC DNA]</scope>
    <source>
        <strain evidence="1 2">cv. Zhongwan 6</strain>
    </source>
</reference>
<evidence type="ECO:0000313" key="1">
    <source>
        <dbReference type="EMBL" id="KAI5438512.1"/>
    </source>
</evidence>
<evidence type="ECO:0008006" key="3">
    <source>
        <dbReference type="Google" id="ProtNLM"/>
    </source>
</evidence>
<comment type="caution">
    <text evidence="1">The sequence shown here is derived from an EMBL/GenBank/DDBJ whole genome shotgun (WGS) entry which is preliminary data.</text>
</comment>
<evidence type="ECO:0000313" key="2">
    <source>
        <dbReference type="Proteomes" id="UP001058974"/>
    </source>
</evidence>
<sequence length="199" mass="23208">MHDSLELQSLLHYPTWLGFDEVLKEVHVDVVLQKIITTLEKGEQTKPWFSYRRGVLFYEGEQTKPWFSYRRGVLFYEDRVVAYQLKLPDATMILPVFHYSLLKKAIGNYRVEKELPSGLDVDPGGVWEPAKVLATRSVTKDKELVQQLLIHWKCRYVEEATWEGEFNMRSQFPAFKLEDKSADRSIDRDGMLLAQPNGP</sequence>
<keyword evidence="2" id="KW-1185">Reference proteome</keyword>
<dbReference type="SUPFAM" id="SSF54160">
    <property type="entry name" value="Chromo domain-like"/>
    <property type="match status" value="1"/>
</dbReference>
<protein>
    <recommendedName>
        <fullName evidence="3">Chromo domain-containing protein</fullName>
    </recommendedName>
</protein>
<organism evidence="1 2">
    <name type="scientific">Pisum sativum</name>
    <name type="common">Garden pea</name>
    <name type="synonym">Lathyrus oleraceus</name>
    <dbReference type="NCBI Taxonomy" id="3888"/>
    <lineage>
        <taxon>Eukaryota</taxon>
        <taxon>Viridiplantae</taxon>
        <taxon>Streptophyta</taxon>
        <taxon>Embryophyta</taxon>
        <taxon>Tracheophyta</taxon>
        <taxon>Spermatophyta</taxon>
        <taxon>Magnoliopsida</taxon>
        <taxon>eudicotyledons</taxon>
        <taxon>Gunneridae</taxon>
        <taxon>Pentapetalae</taxon>
        <taxon>rosids</taxon>
        <taxon>fabids</taxon>
        <taxon>Fabales</taxon>
        <taxon>Fabaceae</taxon>
        <taxon>Papilionoideae</taxon>
        <taxon>50 kb inversion clade</taxon>
        <taxon>NPAAA clade</taxon>
        <taxon>Hologalegina</taxon>
        <taxon>IRL clade</taxon>
        <taxon>Fabeae</taxon>
        <taxon>Lathyrus</taxon>
    </lineage>
</organism>
<dbReference type="AlphaFoldDB" id="A0A9D4YF93"/>
<dbReference type="Gramene" id="Psat02G0430500-T1">
    <property type="protein sequence ID" value="KAI5438512.1"/>
    <property type="gene ID" value="KIW84_024305"/>
</dbReference>